<proteinExistence type="predicted"/>
<gene>
    <name evidence="1" type="ORF">H0H81_012313</name>
</gene>
<dbReference type="AlphaFoldDB" id="A0A9P7FY62"/>
<dbReference type="InterPro" id="IPR011008">
    <property type="entry name" value="Dimeric_a/b-barrel"/>
</dbReference>
<dbReference type="OrthoDB" id="3183782at2759"/>
<accession>A0A9P7FY62</accession>
<reference evidence="1" key="2">
    <citation type="submission" date="2021-10" db="EMBL/GenBank/DDBJ databases">
        <title>Phylogenomics reveals ancestral predisposition of the termite-cultivated fungus Termitomyces towards a domesticated lifestyle.</title>
        <authorList>
            <person name="Auxier B."/>
            <person name="Grum-Grzhimaylo A."/>
            <person name="Cardenas M.E."/>
            <person name="Lodge J.D."/>
            <person name="Laessoe T."/>
            <person name="Pedersen O."/>
            <person name="Smith M.E."/>
            <person name="Kuyper T.W."/>
            <person name="Franco-Molano E.A."/>
            <person name="Baroni T.J."/>
            <person name="Aanen D.K."/>
        </authorList>
    </citation>
    <scope>NUCLEOTIDE SEQUENCE</scope>
    <source>
        <strain evidence="1">D49</strain>
    </source>
</reference>
<reference evidence="1" key="1">
    <citation type="submission" date="2021-02" db="EMBL/GenBank/DDBJ databases">
        <authorList>
            <person name="Nieuwenhuis M."/>
            <person name="Van De Peppel L.J.J."/>
        </authorList>
    </citation>
    <scope>NUCLEOTIDE SEQUENCE</scope>
    <source>
        <strain evidence="1">D49</strain>
    </source>
</reference>
<comment type="caution">
    <text evidence="1">The sequence shown here is derived from an EMBL/GenBank/DDBJ whole genome shotgun (WGS) entry which is preliminary data.</text>
</comment>
<sequence length="103" mass="11993">MPDPIRTDRVRVMSFLKRKAGISVEEFRRYWESPHAEDFLSLDITKKNIIKYERAYPNSKYIADAESKGFPVPDWDGVVLLDGESYEKILEVCVYSQAEIDES</sequence>
<dbReference type="Gene3D" id="3.30.70.100">
    <property type="match status" value="1"/>
</dbReference>
<protein>
    <recommendedName>
        <fullName evidence="3">EthD domain-containing protein</fullName>
    </recommendedName>
</protein>
<keyword evidence="2" id="KW-1185">Reference proteome</keyword>
<dbReference type="EMBL" id="JABCKI010005759">
    <property type="protein sequence ID" value="KAG5638508.1"/>
    <property type="molecule type" value="Genomic_DNA"/>
</dbReference>
<name>A0A9P7FY62_9AGAR</name>
<dbReference type="Proteomes" id="UP000717328">
    <property type="component" value="Unassembled WGS sequence"/>
</dbReference>
<evidence type="ECO:0000313" key="2">
    <source>
        <dbReference type="Proteomes" id="UP000717328"/>
    </source>
</evidence>
<dbReference type="SUPFAM" id="SSF54909">
    <property type="entry name" value="Dimeric alpha+beta barrel"/>
    <property type="match status" value="1"/>
</dbReference>
<evidence type="ECO:0008006" key="3">
    <source>
        <dbReference type="Google" id="ProtNLM"/>
    </source>
</evidence>
<evidence type="ECO:0000313" key="1">
    <source>
        <dbReference type="EMBL" id="KAG5638508.1"/>
    </source>
</evidence>
<organism evidence="1 2">
    <name type="scientific">Sphagnurus paluster</name>
    <dbReference type="NCBI Taxonomy" id="117069"/>
    <lineage>
        <taxon>Eukaryota</taxon>
        <taxon>Fungi</taxon>
        <taxon>Dikarya</taxon>
        <taxon>Basidiomycota</taxon>
        <taxon>Agaricomycotina</taxon>
        <taxon>Agaricomycetes</taxon>
        <taxon>Agaricomycetidae</taxon>
        <taxon>Agaricales</taxon>
        <taxon>Tricholomatineae</taxon>
        <taxon>Lyophyllaceae</taxon>
        <taxon>Sphagnurus</taxon>
    </lineage>
</organism>